<dbReference type="AlphaFoldDB" id="A0A9N8MBX1"/>
<organism evidence="1 2">
    <name type="scientific">Tilletia laevis</name>
    <dbReference type="NCBI Taxonomy" id="157183"/>
    <lineage>
        <taxon>Eukaryota</taxon>
        <taxon>Fungi</taxon>
        <taxon>Dikarya</taxon>
        <taxon>Basidiomycota</taxon>
        <taxon>Ustilaginomycotina</taxon>
        <taxon>Exobasidiomycetes</taxon>
        <taxon>Tilletiales</taxon>
        <taxon>Tilletiaceae</taxon>
        <taxon>Tilletia</taxon>
    </lineage>
</organism>
<evidence type="ECO:0000313" key="1">
    <source>
        <dbReference type="EMBL" id="CAD6965075.1"/>
    </source>
</evidence>
<protein>
    <submittedName>
        <fullName evidence="1">Uncharacterized protein</fullName>
    </submittedName>
</protein>
<comment type="caution">
    <text evidence="1">The sequence shown here is derived from an EMBL/GenBank/DDBJ whole genome shotgun (WGS) entry which is preliminary data.</text>
</comment>
<evidence type="ECO:0000313" key="2">
    <source>
        <dbReference type="Proteomes" id="UP000836404"/>
    </source>
</evidence>
<accession>A0A9N8MBX1</accession>
<dbReference type="Proteomes" id="UP000836404">
    <property type="component" value="Unassembled WGS sequence"/>
</dbReference>
<gene>
    <name evidence="1" type="ORF">JKILLFL_G3680</name>
</gene>
<sequence length="92" mass="9938">VSIGTKRNETTFTTSSKDMFVKSSLISILSSLPTRANVTVPPEYKYLSYLRYRHASGPSKSMSADCGLGAVVYAGYAGFGGLLRPDGPQHYL</sequence>
<keyword evidence="2" id="KW-1185">Reference proteome</keyword>
<dbReference type="EMBL" id="CAJHJF010007881">
    <property type="protein sequence ID" value="CAD6965075.1"/>
    <property type="molecule type" value="Genomic_DNA"/>
</dbReference>
<feature type="non-terminal residue" evidence="1">
    <location>
        <position position="1"/>
    </location>
</feature>
<proteinExistence type="predicted"/>
<reference evidence="1 2" key="1">
    <citation type="submission" date="2020-10" db="EMBL/GenBank/DDBJ databases">
        <authorList>
            <person name="Sedaghatjoo S."/>
        </authorList>
    </citation>
    <scope>NUCLEOTIDE SEQUENCE [LARGE SCALE GENOMIC DNA]</scope>
    <source>
        <strain evidence="1 2">LLFL</strain>
    </source>
</reference>
<name>A0A9N8MBX1_9BASI</name>